<accession>A0A2A2C387</accession>
<reference evidence="1 2" key="1">
    <citation type="submission" date="2016-12" db="EMBL/GenBank/DDBJ databases">
        <title>Real-Time Genomic Investigation Underlying the Public Health Response to a Shiga Toxin-Producing Escherichia Coli O26:H11 Outbreak in a Nursery.</title>
        <authorList>
            <person name="Ferdous M."/>
            <person name="Moran-Gilad J."/>
            <person name="Rossen J.W."/>
            <person name="Gdalevich M."/>
        </authorList>
    </citation>
    <scope>NUCLEOTIDE SEQUENCE [LARGE SCALE GENOMIC DNA]</scope>
    <source>
        <strain evidence="1 2">STEC 514-2</strain>
    </source>
</reference>
<evidence type="ECO:0000313" key="1">
    <source>
        <dbReference type="EMBL" id="PAU18590.1"/>
    </source>
</evidence>
<sequence length="77" mass="8800">MNNESEKAMWRCKPMDNPWTFNSLVKKVTCAFLANKQSASVIKNNNDMPLDLSYKSPFVSEIESPFISPTQIKTPFI</sequence>
<gene>
    <name evidence="1" type="ORF">BTQ06_20790</name>
</gene>
<dbReference type="AlphaFoldDB" id="A0A2A2C387"/>
<dbReference type="RefSeq" id="WP_001562751.1">
    <property type="nucleotide sequence ID" value="NZ_BRWG01000051.1"/>
</dbReference>
<organism evidence="1 2">
    <name type="scientific">Escherichia coli</name>
    <dbReference type="NCBI Taxonomy" id="562"/>
    <lineage>
        <taxon>Bacteria</taxon>
        <taxon>Pseudomonadati</taxon>
        <taxon>Pseudomonadota</taxon>
        <taxon>Gammaproteobacteria</taxon>
        <taxon>Enterobacterales</taxon>
        <taxon>Enterobacteriaceae</taxon>
        <taxon>Escherichia</taxon>
    </lineage>
</organism>
<dbReference type="EMBL" id="MRVZ01000080">
    <property type="protein sequence ID" value="PAU18590.1"/>
    <property type="molecule type" value="Genomic_DNA"/>
</dbReference>
<dbReference type="Proteomes" id="UP000218543">
    <property type="component" value="Unassembled WGS sequence"/>
</dbReference>
<name>A0A2A2C387_ECOLX</name>
<evidence type="ECO:0000313" key="2">
    <source>
        <dbReference type="Proteomes" id="UP000218543"/>
    </source>
</evidence>
<comment type="caution">
    <text evidence="1">The sequence shown here is derived from an EMBL/GenBank/DDBJ whole genome shotgun (WGS) entry which is preliminary data.</text>
</comment>
<protein>
    <submittedName>
        <fullName evidence="1">Uncharacterized protein</fullName>
    </submittedName>
</protein>
<proteinExistence type="predicted"/>